<dbReference type="EMBL" id="CM023470">
    <property type="protein sequence ID" value="KAH7977456.1"/>
    <property type="molecule type" value="Genomic_DNA"/>
</dbReference>
<sequence length="140" mass="15217">MEGVNVDSVSTNLEVMLRENSDPSSAAVATVQLLLEFNEKDDYTAIQGMKDNVQHVISDICTAKCSITCIRAENDDTVRWLRERMQQAVRASTLPLSVGKGRRIVPPSKEPIRRALSRSSIVGAGREAATLSALFTGGVQ</sequence>
<proteinExistence type="predicted"/>
<reference evidence="1" key="1">
    <citation type="submission" date="2020-05" db="EMBL/GenBank/DDBJ databases">
        <title>Large-scale comparative analyses of tick genomes elucidate their genetic diversity and vector capacities.</title>
        <authorList>
            <person name="Jia N."/>
            <person name="Wang J."/>
            <person name="Shi W."/>
            <person name="Du L."/>
            <person name="Sun Y."/>
            <person name="Zhan W."/>
            <person name="Jiang J."/>
            <person name="Wang Q."/>
            <person name="Zhang B."/>
            <person name="Ji P."/>
            <person name="Sakyi L.B."/>
            <person name="Cui X."/>
            <person name="Yuan T."/>
            <person name="Jiang B."/>
            <person name="Yang W."/>
            <person name="Lam T.T.-Y."/>
            <person name="Chang Q."/>
            <person name="Ding S."/>
            <person name="Wang X."/>
            <person name="Zhu J."/>
            <person name="Ruan X."/>
            <person name="Zhao L."/>
            <person name="Wei J."/>
            <person name="Que T."/>
            <person name="Du C."/>
            <person name="Cheng J."/>
            <person name="Dai P."/>
            <person name="Han X."/>
            <person name="Huang E."/>
            <person name="Gao Y."/>
            <person name="Liu J."/>
            <person name="Shao H."/>
            <person name="Ye R."/>
            <person name="Li L."/>
            <person name="Wei W."/>
            <person name="Wang X."/>
            <person name="Wang C."/>
            <person name="Yang T."/>
            <person name="Huo Q."/>
            <person name="Li W."/>
            <person name="Guo W."/>
            <person name="Chen H."/>
            <person name="Zhou L."/>
            <person name="Ni X."/>
            <person name="Tian J."/>
            <person name="Zhou Y."/>
            <person name="Sheng Y."/>
            <person name="Liu T."/>
            <person name="Pan Y."/>
            <person name="Xia L."/>
            <person name="Li J."/>
            <person name="Zhao F."/>
            <person name="Cao W."/>
        </authorList>
    </citation>
    <scope>NUCLEOTIDE SEQUENCE</scope>
    <source>
        <strain evidence="1">Dsil-2018</strain>
    </source>
</reference>
<comment type="caution">
    <text evidence="1">The sequence shown here is derived from an EMBL/GenBank/DDBJ whole genome shotgun (WGS) entry which is preliminary data.</text>
</comment>
<keyword evidence="2" id="KW-1185">Reference proteome</keyword>
<accession>A0ACB8DT27</accession>
<evidence type="ECO:0000313" key="1">
    <source>
        <dbReference type="EMBL" id="KAH7977456.1"/>
    </source>
</evidence>
<organism evidence="1 2">
    <name type="scientific">Dermacentor silvarum</name>
    <name type="common">Tick</name>
    <dbReference type="NCBI Taxonomy" id="543639"/>
    <lineage>
        <taxon>Eukaryota</taxon>
        <taxon>Metazoa</taxon>
        <taxon>Ecdysozoa</taxon>
        <taxon>Arthropoda</taxon>
        <taxon>Chelicerata</taxon>
        <taxon>Arachnida</taxon>
        <taxon>Acari</taxon>
        <taxon>Parasitiformes</taxon>
        <taxon>Ixodida</taxon>
        <taxon>Ixodoidea</taxon>
        <taxon>Ixodidae</taxon>
        <taxon>Rhipicephalinae</taxon>
        <taxon>Dermacentor</taxon>
    </lineage>
</organism>
<evidence type="ECO:0000313" key="2">
    <source>
        <dbReference type="Proteomes" id="UP000821865"/>
    </source>
</evidence>
<gene>
    <name evidence="1" type="ORF">HPB49_001693</name>
</gene>
<protein>
    <submittedName>
        <fullName evidence="1">Uncharacterized protein</fullName>
    </submittedName>
</protein>
<name>A0ACB8DT27_DERSI</name>
<dbReference type="Proteomes" id="UP000821865">
    <property type="component" value="Chromosome 1"/>
</dbReference>